<dbReference type="SUPFAM" id="SSF53271">
    <property type="entry name" value="PRTase-like"/>
    <property type="match status" value="1"/>
</dbReference>
<dbReference type="AlphaFoldDB" id="A0A6I4TZD8"/>
<reference evidence="4 5" key="1">
    <citation type="submission" date="2019-12" db="EMBL/GenBank/DDBJ databases">
        <title>Genomic-based taxomic classification of the family Erythrobacteraceae.</title>
        <authorList>
            <person name="Xu L."/>
        </authorList>
    </citation>
    <scope>NUCLEOTIDE SEQUENCE [LARGE SCALE GENOMIC DNA]</scope>
    <source>
        <strain evidence="4 5">S36</strain>
    </source>
</reference>
<dbReference type="OrthoDB" id="9779910at2"/>
<dbReference type="Gene3D" id="3.40.50.2020">
    <property type="match status" value="1"/>
</dbReference>
<dbReference type="Pfam" id="PF18912">
    <property type="entry name" value="DZR_2"/>
    <property type="match status" value="1"/>
</dbReference>
<keyword evidence="5" id="KW-1185">Reference proteome</keyword>
<dbReference type="PANTHER" id="PTHR47505:SF1">
    <property type="entry name" value="DNA UTILIZATION PROTEIN YHGH"/>
    <property type="match status" value="1"/>
</dbReference>
<dbReference type="InterPro" id="IPR051910">
    <property type="entry name" value="ComF/GntX_DNA_util-trans"/>
</dbReference>
<comment type="caution">
    <text evidence="4">The sequence shown here is derived from an EMBL/GenBank/DDBJ whole genome shotgun (WGS) entry which is preliminary data.</text>
</comment>
<evidence type="ECO:0000259" key="3">
    <source>
        <dbReference type="Pfam" id="PF18912"/>
    </source>
</evidence>
<dbReference type="EMBL" id="WTYJ01000002">
    <property type="protein sequence ID" value="MXO99978.1"/>
    <property type="molecule type" value="Genomic_DNA"/>
</dbReference>
<evidence type="ECO:0000313" key="5">
    <source>
        <dbReference type="Proteomes" id="UP000469430"/>
    </source>
</evidence>
<dbReference type="PANTHER" id="PTHR47505">
    <property type="entry name" value="DNA UTILIZATION PROTEIN YHGH"/>
    <property type="match status" value="1"/>
</dbReference>
<organism evidence="4 5">
    <name type="scientific">Croceibacterium xixiisoli</name>
    <dbReference type="NCBI Taxonomy" id="1476466"/>
    <lineage>
        <taxon>Bacteria</taxon>
        <taxon>Pseudomonadati</taxon>
        <taxon>Pseudomonadota</taxon>
        <taxon>Alphaproteobacteria</taxon>
        <taxon>Sphingomonadales</taxon>
        <taxon>Erythrobacteraceae</taxon>
        <taxon>Croceibacterium</taxon>
    </lineage>
</organism>
<evidence type="ECO:0000256" key="1">
    <source>
        <dbReference type="ARBA" id="ARBA00008007"/>
    </source>
</evidence>
<dbReference type="InterPro" id="IPR000836">
    <property type="entry name" value="PRTase_dom"/>
</dbReference>
<dbReference type="InterPro" id="IPR044005">
    <property type="entry name" value="DZR_2"/>
</dbReference>
<protein>
    <submittedName>
        <fullName evidence="4">ComF family protein</fullName>
    </submittedName>
</protein>
<proteinExistence type="inferred from homology"/>
<gene>
    <name evidence="4" type="ORF">GRI97_13370</name>
</gene>
<dbReference type="CDD" id="cd06223">
    <property type="entry name" value="PRTases_typeI"/>
    <property type="match status" value="1"/>
</dbReference>
<dbReference type="Proteomes" id="UP000469430">
    <property type="component" value="Unassembled WGS sequence"/>
</dbReference>
<sequence>MSPRTRAVLASAAQARQFGNVISSFDPTSAFRPLVDLIYPPRCPSCGAGIAAQDGLCAVCWLALIQPGQPWCSTCQRPLPSTAGADAQCGPCMAEPPRHAGIAAATLYNDASRKLVIAFKHGRRIAMAAMLARMMAARLPAMDGDWLIVPVPLHWRRLWHRGFNQSALLARQIARLKSQRLLVDGLLRTRPTPMLGGLGRSARARALSGAITVNPRRTAFLRQARILLVDDVLTSGATTTACVSALRRAGAEQVVISCFARVLSETEKT</sequence>
<evidence type="ECO:0000313" key="4">
    <source>
        <dbReference type="EMBL" id="MXO99978.1"/>
    </source>
</evidence>
<feature type="domain" description="Double zinc ribbon" evidence="3">
    <location>
        <begin position="34"/>
        <end position="93"/>
    </location>
</feature>
<feature type="domain" description="Phosphoribosyltransferase" evidence="2">
    <location>
        <begin position="214"/>
        <end position="267"/>
    </location>
</feature>
<name>A0A6I4TZD8_9SPHN</name>
<accession>A0A6I4TZD8</accession>
<dbReference type="Pfam" id="PF00156">
    <property type="entry name" value="Pribosyltran"/>
    <property type="match status" value="1"/>
</dbReference>
<dbReference type="InterPro" id="IPR029057">
    <property type="entry name" value="PRTase-like"/>
</dbReference>
<comment type="similarity">
    <text evidence="1">Belongs to the ComF/GntX family.</text>
</comment>
<evidence type="ECO:0000259" key="2">
    <source>
        <dbReference type="Pfam" id="PF00156"/>
    </source>
</evidence>